<dbReference type="Proteomes" id="UP000285624">
    <property type="component" value="Unassembled WGS sequence"/>
</dbReference>
<dbReference type="STRING" id="325452.A0A3R7HRP2"/>
<keyword evidence="3" id="KW-1185">Reference proteome</keyword>
<gene>
    <name evidence="2" type="ORF">BBO99_00009012</name>
</gene>
<feature type="region of interest" description="Disordered" evidence="1">
    <location>
        <begin position="59"/>
        <end position="79"/>
    </location>
</feature>
<reference evidence="2 3" key="1">
    <citation type="journal article" date="2019" name="Mol. Plant Pathol.">
        <title>Genome sequencing of oomycete isolates from Chile supports the New Zealand origin of Phytophthora kernoviae and makes available the first Nothophytophthora sp. genome.</title>
        <authorList>
            <person name="Studholme D.J."/>
            <person name="Panda P."/>
            <person name="Sanfuentes Von Stowasser E."/>
            <person name="Gonzalez M."/>
            <person name="Hill R."/>
            <person name="Sambles C."/>
            <person name="Grant M."/>
            <person name="Williams N.M."/>
            <person name="McDougal R.L."/>
        </authorList>
    </citation>
    <scope>NUCLEOTIDE SEQUENCE [LARGE SCALE GENOMIC DNA]</scope>
    <source>
        <strain evidence="2">Chile4</strain>
    </source>
</reference>
<protein>
    <submittedName>
        <fullName evidence="2">Uncharacterized protein</fullName>
    </submittedName>
</protein>
<evidence type="ECO:0000313" key="3">
    <source>
        <dbReference type="Proteomes" id="UP000285624"/>
    </source>
</evidence>
<feature type="region of interest" description="Disordered" evidence="1">
    <location>
        <begin position="220"/>
        <end position="262"/>
    </location>
</feature>
<dbReference type="EMBL" id="MBDN02000582">
    <property type="protein sequence ID" value="RLN74287.1"/>
    <property type="molecule type" value="Genomic_DNA"/>
</dbReference>
<accession>A0A3R7HRP2</accession>
<name>A0A3R7HRP2_9STRA</name>
<proteinExistence type="predicted"/>
<evidence type="ECO:0000256" key="1">
    <source>
        <dbReference type="SAM" id="MobiDB-lite"/>
    </source>
</evidence>
<comment type="caution">
    <text evidence="2">The sequence shown here is derived from an EMBL/GenBank/DDBJ whole genome shotgun (WGS) entry which is preliminary data.</text>
</comment>
<evidence type="ECO:0000313" key="2">
    <source>
        <dbReference type="EMBL" id="RLN74287.1"/>
    </source>
</evidence>
<dbReference type="PROSITE" id="PS50896">
    <property type="entry name" value="LISH"/>
    <property type="match status" value="1"/>
</dbReference>
<feature type="compositionally biased region" description="Acidic residues" evidence="1">
    <location>
        <begin position="59"/>
        <end position="70"/>
    </location>
</feature>
<dbReference type="InterPro" id="IPR006594">
    <property type="entry name" value="LisH"/>
</dbReference>
<sequence length="291" mass="32665">MDFDPRCVGFEGRLHADGVTLEYVGRGNHDSDAACFRSRRTVAANVYDLDDFGELAEISDDESSDEVSEDDGVKQENGDINGSIAGGVGVLLNKFEDVDMEEIDGCVDEEKVLYPSISLHGVGECVRAVFGTEELQFDIAGFEQQVQKERQRALLEEREKRGAKENPSDIEQMDFKDEAAMNELVQDFFLHYGYENAYKTFESALTPSKRCRMSSDSMDIENGDGAEANGSCNMNEEEEEEEKHEDMELSGRHSSLYSPKKQHMRRSLSLRHEATIYDSSENCYCTAGYSV</sequence>
<dbReference type="AlphaFoldDB" id="A0A3R7HRP2"/>
<organism evidence="2 3">
    <name type="scientific">Phytophthora kernoviae</name>
    <dbReference type="NCBI Taxonomy" id="325452"/>
    <lineage>
        <taxon>Eukaryota</taxon>
        <taxon>Sar</taxon>
        <taxon>Stramenopiles</taxon>
        <taxon>Oomycota</taxon>
        <taxon>Peronosporomycetes</taxon>
        <taxon>Peronosporales</taxon>
        <taxon>Peronosporaceae</taxon>
        <taxon>Phytophthora</taxon>
    </lineage>
</organism>